<evidence type="ECO:0000313" key="1">
    <source>
        <dbReference type="EMBL" id="KAG8039408.1"/>
    </source>
</evidence>
<reference evidence="1" key="2">
    <citation type="submission" date="2021-02" db="EMBL/GenBank/DDBJ databases">
        <authorList>
            <person name="Kimball J.A."/>
            <person name="Haas M.W."/>
            <person name="Macchietto M."/>
            <person name="Kono T."/>
            <person name="Duquette J."/>
            <person name="Shao M."/>
        </authorList>
    </citation>
    <scope>NUCLEOTIDE SEQUENCE</scope>
    <source>
        <tissue evidence="1">Fresh leaf tissue</tissue>
    </source>
</reference>
<reference evidence="1" key="1">
    <citation type="journal article" date="2021" name="bioRxiv">
        <title>Whole Genome Assembly and Annotation of Northern Wild Rice, Zizania palustris L., Supports a Whole Genome Duplication in the Zizania Genus.</title>
        <authorList>
            <person name="Haas M."/>
            <person name="Kono T."/>
            <person name="Macchietto M."/>
            <person name="Millas R."/>
            <person name="McGilp L."/>
            <person name="Shao M."/>
            <person name="Duquette J."/>
            <person name="Hirsch C.N."/>
            <person name="Kimball J."/>
        </authorList>
    </citation>
    <scope>NUCLEOTIDE SEQUENCE</scope>
    <source>
        <tissue evidence="1">Fresh leaf tissue</tissue>
    </source>
</reference>
<dbReference type="AlphaFoldDB" id="A0A8J5VAT9"/>
<name>A0A8J5VAT9_ZIZPA</name>
<proteinExistence type="predicted"/>
<dbReference type="EMBL" id="JAAALK010001900">
    <property type="protein sequence ID" value="KAG8039408.1"/>
    <property type="molecule type" value="Genomic_DNA"/>
</dbReference>
<organism evidence="1 2">
    <name type="scientific">Zizania palustris</name>
    <name type="common">Northern wild rice</name>
    <dbReference type="NCBI Taxonomy" id="103762"/>
    <lineage>
        <taxon>Eukaryota</taxon>
        <taxon>Viridiplantae</taxon>
        <taxon>Streptophyta</taxon>
        <taxon>Embryophyta</taxon>
        <taxon>Tracheophyta</taxon>
        <taxon>Spermatophyta</taxon>
        <taxon>Magnoliopsida</taxon>
        <taxon>Liliopsida</taxon>
        <taxon>Poales</taxon>
        <taxon>Poaceae</taxon>
        <taxon>BOP clade</taxon>
        <taxon>Oryzoideae</taxon>
        <taxon>Oryzeae</taxon>
        <taxon>Zizaniinae</taxon>
        <taxon>Zizania</taxon>
    </lineage>
</organism>
<protein>
    <submittedName>
        <fullName evidence="1">Uncharacterized protein</fullName>
    </submittedName>
</protein>
<gene>
    <name evidence="1" type="ORF">GUJ93_ZPchr0034g18728</name>
</gene>
<evidence type="ECO:0000313" key="2">
    <source>
        <dbReference type="Proteomes" id="UP000729402"/>
    </source>
</evidence>
<dbReference type="Proteomes" id="UP000729402">
    <property type="component" value="Unassembled WGS sequence"/>
</dbReference>
<sequence length="100" mass="11659">MTVSKSWRLDCQTEEFRWYQAGKTAKLKKKLNSDSESLWMRSHGKINADVTTGSCMFFLDVWTRWSTEAQRDCCLSSKPFHDLILSLKRSGFSKLRSSEQ</sequence>
<accession>A0A8J5VAT9</accession>
<keyword evidence="2" id="KW-1185">Reference proteome</keyword>
<comment type="caution">
    <text evidence="1">The sequence shown here is derived from an EMBL/GenBank/DDBJ whole genome shotgun (WGS) entry which is preliminary data.</text>
</comment>